<protein>
    <submittedName>
        <fullName evidence="6">MFS transporter</fullName>
    </submittedName>
</protein>
<keyword evidence="1 4" id="KW-0812">Transmembrane</keyword>
<dbReference type="Proteomes" id="UP000253740">
    <property type="component" value="Unassembled WGS sequence"/>
</dbReference>
<evidence type="ECO:0000256" key="1">
    <source>
        <dbReference type="ARBA" id="ARBA00022692"/>
    </source>
</evidence>
<proteinExistence type="predicted"/>
<dbReference type="OrthoDB" id="9803985at2"/>
<feature type="transmembrane region" description="Helical" evidence="4">
    <location>
        <begin position="169"/>
        <end position="187"/>
    </location>
</feature>
<dbReference type="InterPro" id="IPR020846">
    <property type="entry name" value="MFS_dom"/>
</dbReference>
<dbReference type="Pfam" id="PF07690">
    <property type="entry name" value="MFS_1"/>
    <property type="match status" value="1"/>
</dbReference>
<dbReference type="PROSITE" id="PS50850">
    <property type="entry name" value="MFS"/>
    <property type="match status" value="1"/>
</dbReference>
<feature type="transmembrane region" description="Helical" evidence="4">
    <location>
        <begin position="215"/>
        <end position="236"/>
    </location>
</feature>
<organism evidence="7">
    <name type="scientific">Mizugakiibacter sediminis</name>
    <dbReference type="NCBI Taxonomy" id="1475481"/>
    <lineage>
        <taxon>Bacteria</taxon>
        <taxon>Pseudomonadati</taxon>
        <taxon>Pseudomonadota</taxon>
        <taxon>Gammaproteobacteria</taxon>
        <taxon>Lysobacterales</taxon>
        <taxon>Rhodanobacteraceae</taxon>
        <taxon>Mizugakiibacter</taxon>
    </lineage>
</organism>
<reference evidence="6" key="1">
    <citation type="submission" date="2015-03" db="EMBL/GenBank/DDBJ databases">
        <title>Draft genome sequence of Mizugakiibacter sediminis skMP5.</title>
        <authorList>
            <person name="Watanabe T."/>
            <person name="Kojima H."/>
            <person name="Fukui M."/>
        </authorList>
    </citation>
    <scope>NUCLEOTIDE SEQUENCE</scope>
    <source>
        <strain evidence="6">SkMP5</strain>
    </source>
</reference>
<dbReference type="RefSeq" id="WP_062537576.1">
    <property type="nucleotide sequence ID" value="NZ_DF970239.1"/>
</dbReference>
<dbReference type="InterPro" id="IPR011701">
    <property type="entry name" value="MFS"/>
</dbReference>
<feature type="domain" description="Major facilitator superfamily (MFS) profile" evidence="5">
    <location>
        <begin position="11"/>
        <end position="389"/>
    </location>
</feature>
<dbReference type="GO" id="GO:0022857">
    <property type="term" value="F:transmembrane transporter activity"/>
    <property type="evidence" value="ECO:0007669"/>
    <property type="project" value="InterPro"/>
</dbReference>
<accession>A0A0K8QQ37</accession>
<dbReference type="CDD" id="cd17370">
    <property type="entry name" value="MFS_MJ1317_like"/>
    <property type="match status" value="1"/>
</dbReference>
<dbReference type="Gene3D" id="1.20.1250.20">
    <property type="entry name" value="MFS general substrate transporter like domains"/>
    <property type="match status" value="2"/>
</dbReference>
<evidence type="ECO:0000256" key="3">
    <source>
        <dbReference type="ARBA" id="ARBA00023136"/>
    </source>
</evidence>
<evidence type="ECO:0000256" key="4">
    <source>
        <dbReference type="SAM" id="Phobius"/>
    </source>
</evidence>
<sequence>MMRAVRGLPRTVWLLGLISLCNDAASDMIYPLVPLYLASVLMAGPKVLGLIEGVAEAVSSLLKLFAGVMADRTRSVRAWVIGGYALAGFARPLIGLSTSWPGVFAARFADRIGKGLRSAPRDAMLGLSVESERRGLAFGFHRAMDNLGAVVGPLAAALLLALGLSLREVFLWSIAPALVVLALTLALKEPPPAAATTHEARRWTFAGLPPAFRRYLVTLGLFTLGNASNMFLLLRAQDLGASAERVTLMWAVYSTVASLGSTPLSALSDRLGRFRVLGGAWGAYAAAYLLLGLLPAADWALWLAFAGYGLVTAALEGTEKALVADMVEPARAGTAFGWYNLVAGLLLLPASLLFGALWQSVSPFAAFAFGAACAGAATLLLATWVRAAVPAAAPMFAPPRRQPR</sequence>
<name>A0A0K8QQ37_9GAMM</name>
<dbReference type="STRING" id="1475481.GCA_000953855_02376"/>
<dbReference type="EMBL" id="DF970239">
    <property type="protein sequence ID" value="GAP67014.1"/>
    <property type="molecule type" value="Genomic_DNA"/>
</dbReference>
<feature type="transmembrane region" description="Helical" evidence="4">
    <location>
        <begin position="336"/>
        <end position="358"/>
    </location>
</feature>
<evidence type="ECO:0000256" key="2">
    <source>
        <dbReference type="ARBA" id="ARBA00022989"/>
    </source>
</evidence>
<evidence type="ECO:0000313" key="7">
    <source>
        <dbReference type="EMBL" id="GAP67014.1"/>
    </source>
</evidence>
<keyword evidence="8" id="KW-1185">Reference proteome</keyword>
<keyword evidence="2 4" id="KW-1133">Transmembrane helix</keyword>
<dbReference type="PANTHER" id="PTHR23518:SF2">
    <property type="entry name" value="MAJOR FACILITATOR SUPERFAMILY TRANSPORTER"/>
    <property type="match status" value="1"/>
</dbReference>
<feature type="transmembrane region" description="Helical" evidence="4">
    <location>
        <begin position="143"/>
        <end position="163"/>
    </location>
</feature>
<dbReference type="HOGENOM" id="CLU_040020_1_0_6"/>
<dbReference type="EMBL" id="DF952378">
    <property type="protein sequence ID" value="GAN44165.1"/>
    <property type="molecule type" value="Genomic_DNA"/>
</dbReference>
<dbReference type="SUPFAM" id="SSF103473">
    <property type="entry name" value="MFS general substrate transporter"/>
    <property type="match status" value="1"/>
</dbReference>
<dbReference type="InterPro" id="IPR036259">
    <property type="entry name" value="MFS_trans_sf"/>
</dbReference>
<evidence type="ECO:0000313" key="6">
    <source>
        <dbReference type="EMBL" id="GAN44165.1"/>
    </source>
</evidence>
<dbReference type="PANTHER" id="PTHR23518">
    <property type="entry name" value="C-METHYLTRANSFERASE"/>
    <property type="match status" value="1"/>
</dbReference>
<reference evidence="7" key="2">
    <citation type="submission" date="2015-08" db="EMBL/GenBank/DDBJ databases">
        <title>Complete DNA Sequence of Pseudomonas syringae pv. actinidiae, the Causal Agent of Kiwifruit Canker Disease.</title>
        <authorList>
            <person name="Rikkerink E.H.A."/>
            <person name="Fineran P.C."/>
        </authorList>
    </citation>
    <scope>NUCLEOTIDE SEQUENCE</scope>
    <source>
        <strain evidence="7">SkMP5</strain>
    </source>
</reference>
<evidence type="ECO:0000313" key="8">
    <source>
        <dbReference type="Proteomes" id="UP000253740"/>
    </source>
</evidence>
<evidence type="ECO:0000259" key="5">
    <source>
        <dbReference type="PROSITE" id="PS50850"/>
    </source>
</evidence>
<dbReference type="AlphaFoldDB" id="A0A0K8QQ37"/>
<feature type="transmembrane region" description="Helical" evidence="4">
    <location>
        <begin position="248"/>
        <end position="267"/>
    </location>
</feature>
<keyword evidence="3 4" id="KW-0472">Membrane</keyword>
<feature type="transmembrane region" description="Helical" evidence="4">
    <location>
        <begin position="364"/>
        <end position="385"/>
    </location>
</feature>
<gene>
    <name evidence="6" type="ORF">MBSD_0686</name>
    <name evidence="7" type="ORF">MBSD_n2330</name>
</gene>